<comment type="caution">
    <text evidence="3">The sequence shown here is derived from an EMBL/GenBank/DDBJ whole genome shotgun (WGS) entry which is preliminary data.</text>
</comment>
<gene>
    <name evidence="3" type="ORF">ACHHYP_20243</name>
</gene>
<feature type="transmembrane region" description="Helical" evidence="2">
    <location>
        <begin position="121"/>
        <end position="140"/>
    </location>
</feature>
<feature type="transmembrane region" description="Helical" evidence="2">
    <location>
        <begin position="166"/>
        <end position="185"/>
    </location>
</feature>
<evidence type="ECO:0000313" key="4">
    <source>
        <dbReference type="Proteomes" id="UP000243579"/>
    </source>
</evidence>
<evidence type="ECO:0000256" key="1">
    <source>
        <dbReference type="SAM" id="MobiDB-lite"/>
    </source>
</evidence>
<accession>A0A1V9ZNY8</accession>
<feature type="compositionally biased region" description="Basic residues" evidence="1">
    <location>
        <begin position="663"/>
        <end position="672"/>
    </location>
</feature>
<feature type="transmembrane region" description="Helical" evidence="2">
    <location>
        <begin position="206"/>
        <end position="227"/>
    </location>
</feature>
<reference evidence="3 4" key="1">
    <citation type="journal article" date="2014" name="Genome Biol. Evol.">
        <title>The secreted proteins of Achlya hypogyna and Thraustotheca clavata identify the ancestral oomycete secretome and reveal gene acquisitions by horizontal gene transfer.</title>
        <authorList>
            <person name="Misner I."/>
            <person name="Blouin N."/>
            <person name="Leonard G."/>
            <person name="Richards T.A."/>
            <person name="Lane C.E."/>
        </authorList>
    </citation>
    <scope>NUCLEOTIDE SEQUENCE [LARGE SCALE GENOMIC DNA]</scope>
    <source>
        <strain evidence="3 4">ATCC 48635</strain>
    </source>
</reference>
<dbReference type="Proteomes" id="UP000243579">
    <property type="component" value="Unassembled WGS sequence"/>
</dbReference>
<name>A0A1V9ZNY8_ACHHY</name>
<evidence type="ECO:0000256" key="2">
    <source>
        <dbReference type="SAM" id="Phobius"/>
    </source>
</evidence>
<proteinExistence type="predicted"/>
<sequence length="884" mass="98817">MLHHNGALYALFHGNAANIHDPTAQGIAIALAQRKFGSVRSQRVQHIFRLCGMWTEWPSFSFSSLLIAFKVTGTPDDLNLLPLTLNLFNENWNVGFAAASTLVVLALKLGRKYDGVLEKYVYPVSFDVLYIPIISTFIRLGTCPIDMEHLPLANGATCECADRLGIFWLIGVAGFAFHYCGALHHKMNIEPLATTMDFRFQPSYQFFMVMARTLSPIVSILVINMDASRTDTIVISLLLLACWAFLLVYSYNTQPCIGSGREPNNIRILTFSSAFYTTLCALGVLSTTASLDTLLYSLIPLPVVWAGAWRINSRRATRFHIPKVSIQELLRSESSNIKLVGTIAALYMNPKKVPDRDYDPIIVQLRRLAATAPEPLCRIHALRTLWFCHIESFLDAPNPIVGDMKTAMTGSLWLKDRANPDRPPRRPAVSHRKRIKLNVAALLGKRPLSANWQQLLEKAKKRGLKSLVSSRQQSTTGAEYRIVTVGGGQWLSMLQEPHDAVIQGHRLYAIATDVWTQSVQLQDKAAILDSTKFILEWYRTGYLQLSAAMFLQLVATLCAVGPPKLVIDATHTLYNATLDGVTPLNIWHEHPDALNEFACALQATSKVTVTKCAAIMVRVIDGARAEALHAWPQVYRISDALERIYTSVHEMQIESTEAEFQRKSLRPKKNSRRLSYPPADREAEKPCTIAQVAPSSSVSTSLRVKRSTMLHAATNHAWPSPEPVVIRPKEPPATKSHKVHPLLLGPSATTITLSRQMSNKSSFGSLRHALRRVKTKSNFDVAVVQGEVLAHIEQRRSHRNQFIEILQRAYNFHTASTASDGSSSQMQKVRTKRHGFQDAILNALELYHMPEESAIRDYVEAALDPAVSDFFEVHLRGYTPNNNH</sequence>
<dbReference type="OrthoDB" id="70232at2759"/>
<keyword evidence="2" id="KW-0472">Membrane</keyword>
<keyword evidence="4" id="KW-1185">Reference proteome</keyword>
<dbReference type="EMBL" id="JNBR01000058">
    <property type="protein sequence ID" value="OQR99490.1"/>
    <property type="molecule type" value="Genomic_DNA"/>
</dbReference>
<keyword evidence="2" id="KW-1133">Transmembrane helix</keyword>
<keyword evidence="2" id="KW-0812">Transmembrane</keyword>
<evidence type="ECO:0000313" key="3">
    <source>
        <dbReference type="EMBL" id="OQR99490.1"/>
    </source>
</evidence>
<organism evidence="3 4">
    <name type="scientific">Achlya hypogyna</name>
    <name type="common">Oomycete</name>
    <name type="synonym">Protoachlya hypogyna</name>
    <dbReference type="NCBI Taxonomy" id="1202772"/>
    <lineage>
        <taxon>Eukaryota</taxon>
        <taxon>Sar</taxon>
        <taxon>Stramenopiles</taxon>
        <taxon>Oomycota</taxon>
        <taxon>Saprolegniomycetes</taxon>
        <taxon>Saprolegniales</taxon>
        <taxon>Achlyaceae</taxon>
        <taxon>Achlya</taxon>
    </lineage>
</organism>
<feature type="transmembrane region" description="Helical" evidence="2">
    <location>
        <begin position="233"/>
        <end position="252"/>
    </location>
</feature>
<feature type="region of interest" description="Disordered" evidence="1">
    <location>
        <begin position="656"/>
        <end position="686"/>
    </location>
</feature>
<feature type="transmembrane region" description="Helical" evidence="2">
    <location>
        <begin position="264"/>
        <end position="287"/>
    </location>
</feature>
<dbReference type="AlphaFoldDB" id="A0A1V9ZNY8"/>
<protein>
    <submittedName>
        <fullName evidence="3">Uncharacterized protein</fullName>
    </submittedName>
</protein>